<dbReference type="GO" id="GO:0009523">
    <property type="term" value="C:photosystem II"/>
    <property type="evidence" value="ECO:0007669"/>
    <property type="project" value="UniProtKB-KW"/>
</dbReference>
<reference evidence="6 7" key="1">
    <citation type="submission" date="2018-04" db="EMBL/GenBank/DDBJ databases">
        <title>Novel species isolated from glacier.</title>
        <authorList>
            <person name="Liu Q."/>
            <person name="Xin Y.-H."/>
        </authorList>
    </citation>
    <scope>NUCLEOTIDE SEQUENCE [LARGE SCALE GENOMIC DNA]</scope>
    <source>
        <strain evidence="6 7">GT1R17</strain>
    </source>
</reference>
<organism evidence="6 7">
    <name type="scientific">Stenotrophobium rhamnosiphilum</name>
    <dbReference type="NCBI Taxonomy" id="2029166"/>
    <lineage>
        <taxon>Bacteria</taxon>
        <taxon>Pseudomonadati</taxon>
        <taxon>Pseudomonadota</taxon>
        <taxon>Gammaproteobacteria</taxon>
        <taxon>Nevskiales</taxon>
        <taxon>Nevskiaceae</taxon>
        <taxon>Stenotrophobium</taxon>
    </lineage>
</organism>
<evidence type="ECO:0000259" key="5">
    <source>
        <dbReference type="Pfam" id="PF14870"/>
    </source>
</evidence>
<name>A0A2T5MJG0_9GAMM</name>
<feature type="region of interest" description="Disordered" evidence="3">
    <location>
        <begin position="41"/>
        <end position="67"/>
    </location>
</feature>
<dbReference type="SUPFAM" id="SSF110296">
    <property type="entry name" value="Oligoxyloglucan reducing end-specific cellobiohydrolase"/>
    <property type="match status" value="1"/>
</dbReference>
<dbReference type="GO" id="GO:0015979">
    <property type="term" value="P:photosynthesis"/>
    <property type="evidence" value="ECO:0007669"/>
    <property type="project" value="UniProtKB-KW"/>
</dbReference>
<dbReference type="InterPro" id="IPR015943">
    <property type="entry name" value="WD40/YVTN_repeat-like_dom_sf"/>
</dbReference>
<evidence type="ECO:0000256" key="4">
    <source>
        <dbReference type="SAM" id="SignalP"/>
    </source>
</evidence>
<dbReference type="Pfam" id="PF14870">
    <property type="entry name" value="PSII_BNR"/>
    <property type="match status" value="1"/>
</dbReference>
<comment type="caution">
    <text evidence="6">The sequence shown here is derived from an EMBL/GenBank/DDBJ whole genome shotgun (WGS) entry which is preliminary data.</text>
</comment>
<keyword evidence="4" id="KW-0732">Signal</keyword>
<dbReference type="PANTHER" id="PTHR47199">
    <property type="entry name" value="PHOTOSYSTEM II STABILITY/ASSEMBLY FACTOR HCF136, CHLOROPLASTIC"/>
    <property type="match status" value="1"/>
</dbReference>
<sequence length="378" mass="39149">MTMKHKKKLLVAGAAAAMLATAGWVLAEDAAAPAADAPVADEAAAAPADDAAAPAEETAAAEAEAPVVAAKPRPSEIMPLASRSPMLGLVNTGKHLVAVGDRGQILVSNNGRNWAQVPTPVRSPLTAVTFVDDKNGWAVGHDATILHTADGGKSWELQNFNAELEKPYLSVRFLDANTGFAIGAYGMASKTSDGGKTWTDLDAPAIRADELHLNDIIKLGNGNLLVAGEQGTIGVSADNGNTWEKVNSPYEASLFGALPVGEKGALVYGLRGNVFINNDVRSGSWTKIDTKTVDTFFGGTTTADGKLILVGLSGTILVVDAATKDARSVKIRKDEVTASGRRITDVVTSTLSGVIPFKEGVLVAGDEGIQTLASLQAQ</sequence>
<dbReference type="PANTHER" id="PTHR47199:SF2">
    <property type="entry name" value="PHOTOSYSTEM II STABILITY_ASSEMBLY FACTOR HCF136, CHLOROPLASTIC"/>
    <property type="match status" value="1"/>
</dbReference>
<feature type="domain" description="Photosynthesis system II assembly factor Ycf48/Hcf136-like" evidence="5">
    <location>
        <begin position="111"/>
        <end position="200"/>
    </location>
</feature>
<feature type="chain" id="PRO_5015438046" description="Photosynthesis system II assembly factor Ycf48/Hcf136-like domain-containing protein" evidence="4">
    <location>
        <begin position="28"/>
        <end position="378"/>
    </location>
</feature>
<dbReference type="InterPro" id="IPR028203">
    <property type="entry name" value="PSII_CF48-like_dom"/>
</dbReference>
<gene>
    <name evidence="6" type="ORF">CJD38_00910</name>
</gene>
<evidence type="ECO:0000313" key="7">
    <source>
        <dbReference type="Proteomes" id="UP000244248"/>
    </source>
</evidence>
<feature type="signal peptide" evidence="4">
    <location>
        <begin position="1"/>
        <end position="27"/>
    </location>
</feature>
<dbReference type="AlphaFoldDB" id="A0A2T5MJG0"/>
<dbReference type="EMBL" id="QANS01000001">
    <property type="protein sequence ID" value="PTU32717.1"/>
    <property type="molecule type" value="Genomic_DNA"/>
</dbReference>
<proteinExistence type="predicted"/>
<keyword evidence="1" id="KW-0602">Photosynthesis</keyword>
<keyword evidence="7" id="KW-1185">Reference proteome</keyword>
<protein>
    <recommendedName>
        <fullName evidence="5">Photosynthesis system II assembly factor Ycf48/Hcf136-like domain-containing protein</fullName>
    </recommendedName>
</protein>
<evidence type="ECO:0000256" key="3">
    <source>
        <dbReference type="SAM" id="MobiDB-lite"/>
    </source>
</evidence>
<evidence type="ECO:0000256" key="1">
    <source>
        <dbReference type="ARBA" id="ARBA00022531"/>
    </source>
</evidence>
<dbReference type="Proteomes" id="UP000244248">
    <property type="component" value="Unassembled WGS sequence"/>
</dbReference>
<accession>A0A2T5MJG0</accession>
<evidence type="ECO:0000313" key="6">
    <source>
        <dbReference type="EMBL" id="PTU32717.1"/>
    </source>
</evidence>
<dbReference type="Gene3D" id="2.130.10.10">
    <property type="entry name" value="YVTN repeat-like/Quinoprotein amine dehydrogenase"/>
    <property type="match status" value="1"/>
</dbReference>
<keyword evidence="2" id="KW-0604">Photosystem II</keyword>
<evidence type="ECO:0000256" key="2">
    <source>
        <dbReference type="ARBA" id="ARBA00023276"/>
    </source>
</evidence>